<dbReference type="InterPro" id="IPR000719">
    <property type="entry name" value="Prot_kinase_dom"/>
</dbReference>
<dbReference type="InterPro" id="IPR008271">
    <property type="entry name" value="Ser/Thr_kinase_AS"/>
</dbReference>
<dbReference type="InterPro" id="IPR011009">
    <property type="entry name" value="Kinase-like_dom_sf"/>
</dbReference>
<keyword evidence="6 9" id="KW-0547">Nucleotide-binding</keyword>
<evidence type="ECO:0000259" key="13">
    <source>
        <dbReference type="PROSITE" id="PS51285"/>
    </source>
</evidence>
<feature type="domain" description="AGC-kinase C-terminal" evidence="13">
    <location>
        <begin position="375"/>
        <end position="440"/>
    </location>
</feature>
<organism evidence="14 15">
    <name type="scientific">Trichomonas vaginalis (strain ATCC PRA-98 / G3)</name>
    <dbReference type="NCBI Taxonomy" id="412133"/>
    <lineage>
        <taxon>Eukaryota</taxon>
        <taxon>Metamonada</taxon>
        <taxon>Parabasalia</taxon>
        <taxon>Trichomonadida</taxon>
        <taxon>Trichomonadidae</taxon>
        <taxon>Trichomonas</taxon>
    </lineage>
</organism>
<dbReference type="Pfam" id="PF00169">
    <property type="entry name" value="PH"/>
    <property type="match status" value="1"/>
</dbReference>
<evidence type="ECO:0000256" key="8">
    <source>
        <dbReference type="ARBA" id="ARBA00022840"/>
    </source>
</evidence>
<feature type="binding site" evidence="9">
    <location>
        <position position="146"/>
    </location>
    <ligand>
        <name>ATP</name>
        <dbReference type="ChEBI" id="CHEBI:30616"/>
    </ligand>
</feature>
<dbReference type="CDD" id="cd05123">
    <property type="entry name" value="STKc_AGC"/>
    <property type="match status" value="1"/>
</dbReference>
<dbReference type="FunFam" id="3.30.200.20:FF:000537">
    <property type="entry name" value="Non-specific serine/threonine protein kinase"/>
    <property type="match status" value="1"/>
</dbReference>
<protein>
    <recommendedName>
        <fullName evidence="2">non-specific serine/threonine protein kinase</fullName>
        <ecNumber evidence="2">2.7.11.1</ecNumber>
    </recommendedName>
</protein>
<dbReference type="FunFam" id="1.10.510.10:FF:000008">
    <property type="entry name" value="Non-specific serine/threonine protein kinase"/>
    <property type="match status" value="1"/>
</dbReference>
<dbReference type="Gene3D" id="3.30.200.20">
    <property type="entry name" value="Phosphorylase Kinase, domain 1"/>
    <property type="match status" value="1"/>
</dbReference>
<dbReference type="GO" id="GO:0005524">
    <property type="term" value="F:ATP binding"/>
    <property type="evidence" value="ECO:0007669"/>
    <property type="project" value="UniProtKB-UniRule"/>
</dbReference>
<dbReference type="OMA" id="GYERNEM"/>
<feature type="domain" description="Protein kinase" evidence="12">
    <location>
        <begin position="117"/>
        <end position="374"/>
    </location>
</feature>
<dbReference type="AlphaFoldDB" id="A2FAW3"/>
<dbReference type="OrthoDB" id="63267at2759"/>
<keyword evidence="7 14" id="KW-0418">Kinase</keyword>
<dbReference type="PANTHER" id="PTHR24351">
    <property type="entry name" value="RIBOSOMAL PROTEIN S6 KINASE"/>
    <property type="match status" value="1"/>
</dbReference>
<evidence type="ECO:0000259" key="12">
    <source>
        <dbReference type="PROSITE" id="PS50011"/>
    </source>
</evidence>
<reference evidence="14" key="1">
    <citation type="submission" date="2006-10" db="EMBL/GenBank/DDBJ databases">
        <authorList>
            <person name="Amadeo P."/>
            <person name="Zhao Q."/>
            <person name="Wortman J."/>
            <person name="Fraser-Liggett C."/>
            <person name="Carlton J."/>
        </authorList>
    </citation>
    <scope>NUCLEOTIDE SEQUENCE</scope>
    <source>
        <strain evidence="14">G3</strain>
    </source>
</reference>
<reference evidence="14" key="2">
    <citation type="journal article" date="2007" name="Science">
        <title>Draft genome sequence of the sexually transmitted pathogen Trichomonas vaginalis.</title>
        <authorList>
            <person name="Carlton J.M."/>
            <person name="Hirt R.P."/>
            <person name="Silva J.C."/>
            <person name="Delcher A.L."/>
            <person name="Schatz M."/>
            <person name="Zhao Q."/>
            <person name="Wortman J.R."/>
            <person name="Bidwell S.L."/>
            <person name="Alsmark U.C.M."/>
            <person name="Besteiro S."/>
            <person name="Sicheritz-Ponten T."/>
            <person name="Noel C.J."/>
            <person name="Dacks J.B."/>
            <person name="Foster P.G."/>
            <person name="Simillion C."/>
            <person name="Van de Peer Y."/>
            <person name="Miranda-Saavedra D."/>
            <person name="Barton G.J."/>
            <person name="Westrop G.D."/>
            <person name="Mueller S."/>
            <person name="Dessi D."/>
            <person name="Fiori P.L."/>
            <person name="Ren Q."/>
            <person name="Paulsen I."/>
            <person name="Zhang H."/>
            <person name="Bastida-Corcuera F.D."/>
            <person name="Simoes-Barbosa A."/>
            <person name="Brown M.T."/>
            <person name="Hayes R.D."/>
            <person name="Mukherjee M."/>
            <person name="Okumura C.Y."/>
            <person name="Schneider R."/>
            <person name="Smith A.J."/>
            <person name="Vanacova S."/>
            <person name="Villalvazo M."/>
            <person name="Haas B.J."/>
            <person name="Pertea M."/>
            <person name="Feldblyum T.V."/>
            <person name="Utterback T.R."/>
            <person name="Shu C.L."/>
            <person name="Osoegawa K."/>
            <person name="de Jong P.J."/>
            <person name="Hrdy I."/>
            <person name="Horvathova L."/>
            <person name="Zubacova Z."/>
            <person name="Dolezal P."/>
            <person name="Malik S.B."/>
            <person name="Logsdon J.M. Jr."/>
            <person name="Henze K."/>
            <person name="Gupta A."/>
            <person name="Wang C.C."/>
            <person name="Dunne R.L."/>
            <person name="Upcroft J.A."/>
            <person name="Upcroft P."/>
            <person name="White O."/>
            <person name="Salzberg S.L."/>
            <person name="Tang P."/>
            <person name="Chiu C.-H."/>
            <person name="Lee Y.-S."/>
            <person name="Embley T.M."/>
            <person name="Coombs G.H."/>
            <person name="Mottram J.C."/>
            <person name="Tachezy J."/>
            <person name="Fraser-Liggett C.M."/>
            <person name="Johnson P.J."/>
        </authorList>
    </citation>
    <scope>NUCLEOTIDE SEQUENCE [LARGE SCALE GENOMIC DNA]</scope>
    <source>
        <strain evidence="14">G3</strain>
    </source>
</reference>
<comment type="similarity">
    <text evidence="1">Belongs to the protein kinase superfamily. AGC Ser/Thr protein kinase family. RAC subfamily.</text>
</comment>
<dbReference type="EC" id="2.7.11.1" evidence="2"/>
<feature type="domain" description="PH" evidence="11">
    <location>
        <begin position="5"/>
        <end position="99"/>
    </location>
</feature>
<dbReference type="FunFam" id="2.30.29.30:FF:000286">
    <property type="entry name" value="PH-protein kinase domain containing protein"/>
    <property type="match status" value="1"/>
</dbReference>
<sequence length="440" mass="50705">MSQPKQIHSGWCTKIGYYIKSWKKRWFVLTSHTLTYFIEPNGKERGIIDLLQIKEIRPFPECAKPNAFMITVPERTYEISCENAKQMEEWVNLITKARDELAKSKPQKRSEVKVEDFDILKVLGKGSYGKVQLVRHKMTDLIYAMKSISKQLLSEHDLVSRIIAERDVLLSINHPFLVSARYAFQTETKIFLVLDYVQGGELFSRLRAEQKFAEPRARYYIAELVSAIGYLHKKGIMHRDLKPENILFDKDGYIKLTDFGLVKRNMTKDSTTTTFCGTPEYLAPEMINGNEYTISVDWWAIGTLAYEMLYGVPPFYDANTNAMYRSILRDEVVFPEDASLDAIDLITKLLDKDPKTRLGSGPTDAEEIKAHPFFASINWTNLEKKTIPMQWKPPVQDLLDVSQFDQEFTGEAPKLTYEDPSLVGDNIQKKLQGFTYTNDI</sequence>
<proteinExistence type="inferred from homology"/>
<evidence type="ECO:0000256" key="5">
    <source>
        <dbReference type="ARBA" id="ARBA00022679"/>
    </source>
</evidence>
<dbReference type="VEuPathDB" id="TrichDB:TVAG_316050"/>
<keyword evidence="3 10" id="KW-0723">Serine/threonine-protein kinase</keyword>
<dbReference type="RefSeq" id="XP_001310870.1">
    <property type="nucleotide sequence ID" value="XM_001310869.1"/>
</dbReference>
<dbReference type="Gene3D" id="1.10.510.10">
    <property type="entry name" value="Transferase(Phosphotransferase) domain 1"/>
    <property type="match status" value="1"/>
</dbReference>
<dbReference type="FunCoup" id="A2FAW3">
    <property type="interactions" value="426"/>
</dbReference>
<dbReference type="SMART" id="SM00220">
    <property type="entry name" value="S_TKc"/>
    <property type="match status" value="1"/>
</dbReference>
<dbReference type="Proteomes" id="UP000001542">
    <property type="component" value="Unassembled WGS sequence"/>
</dbReference>
<dbReference type="SMR" id="A2FAW3"/>
<keyword evidence="5" id="KW-0808">Transferase</keyword>
<evidence type="ECO:0000256" key="10">
    <source>
        <dbReference type="RuleBase" id="RU000304"/>
    </source>
</evidence>
<dbReference type="InterPro" id="IPR001849">
    <property type="entry name" value="PH_domain"/>
</dbReference>
<dbReference type="InParanoid" id="A2FAW3"/>
<dbReference type="InterPro" id="IPR017892">
    <property type="entry name" value="Pkinase_C"/>
</dbReference>
<dbReference type="eggNOG" id="KOG0690">
    <property type="taxonomic scope" value="Eukaryota"/>
</dbReference>
<dbReference type="Pfam" id="PF00433">
    <property type="entry name" value="Pkinase_C"/>
    <property type="match status" value="1"/>
</dbReference>
<dbReference type="SUPFAM" id="SSF56112">
    <property type="entry name" value="Protein kinase-like (PK-like)"/>
    <property type="match status" value="1"/>
</dbReference>
<dbReference type="Pfam" id="PF00069">
    <property type="entry name" value="Pkinase"/>
    <property type="match status" value="1"/>
</dbReference>
<dbReference type="InterPro" id="IPR000961">
    <property type="entry name" value="AGC-kinase_C"/>
</dbReference>
<dbReference type="PROSITE" id="PS50011">
    <property type="entry name" value="PROTEIN_KINASE_DOM"/>
    <property type="match status" value="1"/>
</dbReference>
<dbReference type="Gene3D" id="2.30.29.30">
    <property type="entry name" value="Pleckstrin-homology domain (PH domain)/Phosphotyrosine-binding domain (PTB)"/>
    <property type="match status" value="1"/>
</dbReference>
<dbReference type="KEGG" id="tva:4755726"/>
<keyword evidence="8 9" id="KW-0067">ATP-binding</keyword>
<evidence type="ECO:0000256" key="2">
    <source>
        <dbReference type="ARBA" id="ARBA00012513"/>
    </source>
</evidence>
<evidence type="ECO:0000259" key="11">
    <source>
        <dbReference type="PROSITE" id="PS50003"/>
    </source>
</evidence>
<evidence type="ECO:0000256" key="4">
    <source>
        <dbReference type="ARBA" id="ARBA00022553"/>
    </source>
</evidence>
<gene>
    <name evidence="14" type="ORF">TVAG_316050</name>
</gene>
<evidence type="ECO:0000256" key="9">
    <source>
        <dbReference type="PROSITE-ProRule" id="PRU10141"/>
    </source>
</evidence>
<dbReference type="SUPFAM" id="SSF50729">
    <property type="entry name" value="PH domain-like"/>
    <property type="match status" value="1"/>
</dbReference>
<dbReference type="PROSITE" id="PS51285">
    <property type="entry name" value="AGC_KINASE_CTER"/>
    <property type="match status" value="1"/>
</dbReference>
<dbReference type="PROSITE" id="PS50003">
    <property type="entry name" value="PH_DOMAIN"/>
    <property type="match status" value="1"/>
</dbReference>
<dbReference type="InterPro" id="IPR045270">
    <property type="entry name" value="STKc_AGC"/>
</dbReference>
<dbReference type="SMART" id="SM00133">
    <property type="entry name" value="S_TK_X"/>
    <property type="match status" value="1"/>
</dbReference>
<dbReference type="PROSITE" id="PS00108">
    <property type="entry name" value="PROTEIN_KINASE_ST"/>
    <property type="match status" value="1"/>
</dbReference>
<name>A2FAW3_TRIV3</name>
<dbReference type="InterPro" id="IPR011993">
    <property type="entry name" value="PH-like_dom_sf"/>
</dbReference>
<dbReference type="VEuPathDB" id="TrichDB:TVAGG3_0888270"/>
<keyword evidence="15" id="KW-1185">Reference proteome</keyword>
<evidence type="ECO:0000313" key="14">
    <source>
        <dbReference type="EMBL" id="EAX97940.1"/>
    </source>
</evidence>
<dbReference type="GO" id="GO:0035556">
    <property type="term" value="P:intracellular signal transduction"/>
    <property type="evidence" value="ECO:0000318"/>
    <property type="project" value="GO_Central"/>
</dbReference>
<dbReference type="PROSITE" id="PS00107">
    <property type="entry name" value="PROTEIN_KINASE_ATP"/>
    <property type="match status" value="1"/>
</dbReference>
<dbReference type="EMBL" id="DS113694">
    <property type="protein sequence ID" value="EAX97940.1"/>
    <property type="molecule type" value="Genomic_DNA"/>
</dbReference>
<evidence type="ECO:0000256" key="3">
    <source>
        <dbReference type="ARBA" id="ARBA00022527"/>
    </source>
</evidence>
<dbReference type="InterPro" id="IPR017441">
    <property type="entry name" value="Protein_kinase_ATP_BS"/>
</dbReference>
<keyword evidence="4" id="KW-0597">Phosphoprotein</keyword>
<dbReference type="SMART" id="SM00233">
    <property type="entry name" value="PH"/>
    <property type="match status" value="1"/>
</dbReference>
<evidence type="ECO:0000256" key="1">
    <source>
        <dbReference type="ARBA" id="ARBA00006935"/>
    </source>
</evidence>
<evidence type="ECO:0000256" key="6">
    <source>
        <dbReference type="ARBA" id="ARBA00022741"/>
    </source>
</evidence>
<evidence type="ECO:0000313" key="15">
    <source>
        <dbReference type="Proteomes" id="UP000001542"/>
    </source>
</evidence>
<dbReference type="GO" id="GO:0004674">
    <property type="term" value="F:protein serine/threonine kinase activity"/>
    <property type="evidence" value="ECO:0000318"/>
    <property type="project" value="GO_Central"/>
</dbReference>
<dbReference type="STRING" id="5722.A2FAW3"/>
<accession>A2FAW3</accession>
<evidence type="ECO:0000256" key="7">
    <source>
        <dbReference type="ARBA" id="ARBA00022777"/>
    </source>
</evidence>